<dbReference type="SMART" id="SM00052">
    <property type="entry name" value="EAL"/>
    <property type="match status" value="1"/>
</dbReference>
<dbReference type="Pfam" id="PF08448">
    <property type="entry name" value="PAS_4"/>
    <property type="match status" value="1"/>
</dbReference>
<dbReference type="InterPro" id="IPR035965">
    <property type="entry name" value="PAS-like_dom_sf"/>
</dbReference>
<evidence type="ECO:0000256" key="6">
    <source>
        <dbReference type="PROSITE-ProRule" id="PRU00050"/>
    </source>
</evidence>
<keyword evidence="6 14" id="KW-0378">Hydrolase</keyword>
<dbReference type="GO" id="GO:0005737">
    <property type="term" value="C:cytoplasm"/>
    <property type="evidence" value="ECO:0007669"/>
    <property type="project" value="InterPro"/>
</dbReference>
<dbReference type="SMART" id="SM00086">
    <property type="entry name" value="PAC"/>
    <property type="match status" value="1"/>
</dbReference>
<keyword evidence="4 14" id="KW-0808">Transferase</keyword>
<dbReference type="GO" id="GO:0008984">
    <property type="term" value="F:protein-glutamate methylesterase activity"/>
    <property type="evidence" value="ECO:0007669"/>
    <property type="project" value="InterPro"/>
</dbReference>
<feature type="domain" description="EAL" evidence="12">
    <location>
        <begin position="1290"/>
        <end position="1544"/>
    </location>
</feature>
<dbReference type="PROSITE" id="PS50112">
    <property type="entry name" value="PAS"/>
    <property type="match status" value="2"/>
</dbReference>
<dbReference type="Gene3D" id="3.40.50.150">
    <property type="entry name" value="Vaccinia Virus protein VP39"/>
    <property type="match status" value="1"/>
</dbReference>
<keyword evidence="5" id="KW-0949">S-adenosyl-L-methionine</keyword>
<evidence type="ECO:0000259" key="8">
    <source>
        <dbReference type="PROSITE" id="PS50112"/>
    </source>
</evidence>
<dbReference type="SUPFAM" id="SSF55073">
    <property type="entry name" value="Nucleotide cyclase"/>
    <property type="match status" value="1"/>
</dbReference>
<evidence type="ECO:0000256" key="4">
    <source>
        <dbReference type="ARBA" id="ARBA00022679"/>
    </source>
</evidence>
<dbReference type="Pfam" id="PF03705">
    <property type="entry name" value="CheR_N"/>
    <property type="match status" value="1"/>
</dbReference>
<dbReference type="Gene3D" id="3.20.20.450">
    <property type="entry name" value="EAL domain"/>
    <property type="match status" value="1"/>
</dbReference>
<dbReference type="CDD" id="cd00130">
    <property type="entry name" value="PAS"/>
    <property type="match status" value="3"/>
</dbReference>
<dbReference type="KEGG" id="snn:EWH46_17440"/>
<dbReference type="PROSITE" id="PS50113">
    <property type="entry name" value="PAC"/>
    <property type="match status" value="1"/>
</dbReference>
<dbReference type="PANTHER" id="PTHR44757">
    <property type="entry name" value="DIGUANYLATE CYCLASE DGCP"/>
    <property type="match status" value="1"/>
</dbReference>
<evidence type="ECO:0000259" key="11">
    <source>
        <dbReference type="PROSITE" id="PS50123"/>
    </source>
</evidence>
<evidence type="ECO:0000313" key="17">
    <source>
        <dbReference type="Proteomes" id="UP001549111"/>
    </source>
</evidence>
<dbReference type="SUPFAM" id="SSF53335">
    <property type="entry name" value="S-adenosyl-L-methionine-dependent methyltransferases"/>
    <property type="match status" value="1"/>
</dbReference>
<dbReference type="InterPro" id="IPR000673">
    <property type="entry name" value="Sig_transdc_resp-reg_Me-estase"/>
</dbReference>
<keyword evidence="6" id="KW-0145">Chemotaxis</keyword>
<dbReference type="Pfam" id="PF01739">
    <property type="entry name" value="CheR"/>
    <property type="match status" value="1"/>
</dbReference>
<feature type="domain" description="PAC" evidence="9">
    <location>
        <begin position="1065"/>
        <end position="1117"/>
    </location>
</feature>
<dbReference type="InterPro" id="IPR000700">
    <property type="entry name" value="PAS-assoc_C"/>
</dbReference>
<dbReference type="InterPro" id="IPR029787">
    <property type="entry name" value="Nucleotide_cyclase"/>
</dbReference>
<dbReference type="PANTHER" id="PTHR44757:SF2">
    <property type="entry name" value="BIOFILM ARCHITECTURE MAINTENANCE PROTEIN MBAA"/>
    <property type="match status" value="1"/>
</dbReference>
<dbReference type="Gene3D" id="3.30.70.270">
    <property type="match status" value="1"/>
</dbReference>
<evidence type="ECO:0000256" key="2">
    <source>
        <dbReference type="ARBA" id="ARBA00012534"/>
    </source>
</evidence>
<dbReference type="SUPFAM" id="SSF141868">
    <property type="entry name" value="EAL domain-like"/>
    <property type="match status" value="1"/>
</dbReference>
<gene>
    <name evidence="14" type="ORF">ABIC99_000540</name>
    <name evidence="15" type="ORF">EWH46_17440</name>
</gene>
<evidence type="ECO:0000259" key="13">
    <source>
        <dbReference type="PROSITE" id="PS50887"/>
    </source>
</evidence>
<dbReference type="OrthoDB" id="9816309at2"/>
<evidence type="ECO:0000313" key="14">
    <source>
        <dbReference type="EMBL" id="MET3602756.1"/>
    </source>
</evidence>
<evidence type="ECO:0000256" key="3">
    <source>
        <dbReference type="ARBA" id="ARBA00022603"/>
    </source>
</evidence>
<name>A0A5C1Q4G9_9BURK</name>
<evidence type="ECO:0000313" key="16">
    <source>
        <dbReference type="Proteomes" id="UP000323522"/>
    </source>
</evidence>
<dbReference type="InterPro" id="IPR000014">
    <property type="entry name" value="PAS"/>
</dbReference>
<dbReference type="InterPro" id="IPR022642">
    <property type="entry name" value="CheR_C"/>
</dbReference>
<proteinExistence type="predicted"/>
<dbReference type="NCBIfam" id="TIGR00229">
    <property type="entry name" value="sensory_box"/>
    <property type="match status" value="2"/>
</dbReference>
<dbReference type="InterPro" id="IPR001610">
    <property type="entry name" value="PAC"/>
</dbReference>
<dbReference type="InterPro" id="IPR013656">
    <property type="entry name" value="PAS_4"/>
</dbReference>
<feature type="region of interest" description="Disordered" evidence="7">
    <location>
        <begin position="704"/>
        <end position="724"/>
    </location>
</feature>
<feature type="active site" evidence="6">
    <location>
        <position position="47"/>
    </location>
</feature>
<dbReference type="SMART" id="SM00091">
    <property type="entry name" value="PAS"/>
    <property type="match status" value="3"/>
</dbReference>
<dbReference type="InterPro" id="IPR036804">
    <property type="entry name" value="CheR_N_sf"/>
</dbReference>
<dbReference type="CDD" id="cd01949">
    <property type="entry name" value="GGDEF"/>
    <property type="match status" value="1"/>
</dbReference>
<evidence type="ECO:0000256" key="5">
    <source>
        <dbReference type="ARBA" id="ARBA00022691"/>
    </source>
</evidence>
<feature type="domain" description="GGDEF" evidence="13">
    <location>
        <begin position="1149"/>
        <end position="1281"/>
    </location>
</feature>
<dbReference type="PROSITE" id="PS50883">
    <property type="entry name" value="EAL"/>
    <property type="match status" value="1"/>
</dbReference>
<dbReference type="Gene3D" id="1.10.155.10">
    <property type="entry name" value="Chemotaxis receptor methyltransferase CheR, N-terminal domain"/>
    <property type="match status" value="1"/>
</dbReference>
<dbReference type="SMART" id="SM00267">
    <property type="entry name" value="GGDEF"/>
    <property type="match status" value="1"/>
</dbReference>
<dbReference type="Gene3D" id="3.40.50.180">
    <property type="entry name" value="Methylesterase CheB, C-terminal domain"/>
    <property type="match status" value="1"/>
</dbReference>
<dbReference type="InterPro" id="IPR043128">
    <property type="entry name" value="Rev_trsase/Diguanyl_cyclase"/>
</dbReference>
<keyword evidence="3 14" id="KW-0489">Methyltransferase</keyword>
<dbReference type="PRINTS" id="PR00996">
    <property type="entry name" value="CHERMTFRASE"/>
</dbReference>
<reference evidence="14 17" key="2">
    <citation type="submission" date="2024-06" db="EMBL/GenBank/DDBJ databases">
        <title>Genomic Encyclopedia of Type Strains, Phase IV (KMG-IV): sequencing the most valuable type-strain genomes for metagenomic binning, comparative biology and taxonomic classification.</title>
        <authorList>
            <person name="Goeker M."/>
        </authorList>
    </citation>
    <scope>NUCLEOTIDE SEQUENCE [LARGE SCALE GENOMIC DNA]</scope>
    <source>
        <strain evidence="14 17">D-501</strain>
    </source>
</reference>
<dbReference type="SUPFAM" id="SSF47757">
    <property type="entry name" value="Chemotaxis receptor methyltransferase CheR, N-terminal domain"/>
    <property type="match status" value="1"/>
</dbReference>
<dbReference type="GO" id="GO:0006935">
    <property type="term" value="P:chemotaxis"/>
    <property type="evidence" value="ECO:0007669"/>
    <property type="project" value="UniProtKB-UniRule"/>
</dbReference>
<dbReference type="FunFam" id="3.30.70.270:FF:000001">
    <property type="entry name" value="Diguanylate cyclase domain protein"/>
    <property type="match status" value="1"/>
</dbReference>
<dbReference type="Gene3D" id="3.30.450.20">
    <property type="entry name" value="PAS domain"/>
    <property type="match status" value="3"/>
</dbReference>
<comment type="catalytic activity">
    <reaction evidence="1">
        <text>L-glutamyl-[protein] + S-adenosyl-L-methionine = [protein]-L-glutamate 5-O-methyl ester + S-adenosyl-L-homocysteine</text>
        <dbReference type="Rhea" id="RHEA:24452"/>
        <dbReference type="Rhea" id="RHEA-COMP:10208"/>
        <dbReference type="Rhea" id="RHEA-COMP:10311"/>
        <dbReference type="ChEBI" id="CHEBI:29973"/>
        <dbReference type="ChEBI" id="CHEBI:57856"/>
        <dbReference type="ChEBI" id="CHEBI:59789"/>
        <dbReference type="ChEBI" id="CHEBI:82795"/>
        <dbReference type="EC" id="2.1.1.80"/>
    </reaction>
</comment>
<dbReference type="EMBL" id="JBEPLS010000002">
    <property type="protein sequence ID" value="MET3602756.1"/>
    <property type="molecule type" value="Genomic_DNA"/>
</dbReference>
<organism evidence="15 16">
    <name type="scientific">Sphaerotilus sulfidivorans</name>
    <dbReference type="NCBI Taxonomy" id="639200"/>
    <lineage>
        <taxon>Bacteria</taxon>
        <taxon>Pseudomonadati</taxon>
        <taxon>Pseudomonadota</taxon>
        <taxon>Betaproteobacteria</taxon>
        <taxon>Burkholderiales</taxon>
        <taxon>Sphaerotilaceae</taxon>
        <taxon>Sphaerotilus</taxon>
    </lineage>
</organism>
<evidence type="ECO:0000313" key="15">
    <source>
        <dbReference type="EMBL" id="QEN02367.1"/>
    </source>
</evidence>
<dbReference type="InterPro" id="IPR052155">
    <property type="entry name" value="Biofilm_reg_signaling"/>
</dbReference>
<evidence type="ECO:0000256" key="7">
    <source>
        <dbReference type="SAM" id="MobiDB-lite"/>
    </source>
</evidence>
<dbReference type="Proteomes" id="UP000323522">
    <property type="component" value="Chromosome"/>
</dbReference>
<dbReference type="PROSITE" id="PS50122">
    <property type="entry name" value="CHEB"/>
    <property type="match status" value="1"/>
</dbReference>
<feature type="active site" evidence="6">
    <location>
        <position position="20"/>
    </location>
</feature>
<feature type="domain" description="CheR-type methyltransferase" evidence="11">
    <location>
        <begin position="227"/>
        <end position="481"/>
    </location>
</feature>
<dbReference type="InterPro" id="IPR035909">
    <property type="entry name" value="CheB_C"/>
</dbReference>
<dbReference type="SUPFAM" id="SSF52738">
    <property type="entry name" value="Methylesterase CheB, C-terminal domain"/>
    <property type="match status" value="1"/>
</dbReference>
<feature type="domain" description="CheB-type methylesterase" evidence="10">
    <location>
        <begin position="8"/>
        <end position="197"/>
    </location>
</feature>
<evidence type="ECO:0000256" key="1">
    <source>
        <dbReference type="ARBA" id="ARBA00001541"/>
    </source>
</evidence>
<dbReference type="Pfam" id="PF00563">
    <property type="entry name" value="EAL"/>
    <property type="match status" value="1"/>
</dbReference>
<feature type="domain" description="PAS" evidence="8">
    <location>
        <begin position="871"/>
        <end position="949"/>
    </location>
</feature>
<dbReference type="Pfam" id="PF00990">
    <property type="entry name" value="GGDEF"/>
    <property type="match status" value="1"/>
</dbReference>
<keyword evidence="17" id="KW-1185">Reference proteome</keyword>
<accession>A0A5C1Q4G9</accession>
<evidence type="ECO:0000259" key="10">
    <source>
        <dbReference type="PROSITE" id="PS50122"/>
    </source>
</evidence>
<dbReference type="PROSITE" id="PS50887">
    <property type="entry name" value="GGDEF"/>
    <property type="match status" value="1"/>
</dbReference>
<dbReference type="Pfam" id="PF01339">
    <property type="entry name" value="CheB_methylest"/>
    <property type="match status" value="1"/>
</dbReference>
<dbReference type="InterPro" id="IPR000160">
    <property type="entry name" value="GGDEF_dom"/>
</dbReference>
<dbReference type="GO" id="GO:0008983">
    <property type="term" value="F:protein-glutamate O-methyltransferase activity"/>
    <property type="evidence" value="ECO:0007669"/>
    <property type="project" value="UniProtKB-EC"/>
</dbReference>
<dbReference type="EC" id="2.1.1.80" evidence="2"/>
<dbReference type="Proteomes" id="UP001549111">
    <property type="component" value="Unassembled WGS sequence"/>
</dbReference>
<dbReference type="SMART" id="SM00138">
    <property type="entry name" value="MeTrc"/>
    <property type="match status" value="1"/>
</dbReference>
<dbReference type="InterPro" id="IPR022641">
    <property type="entry name" value="CheR_N"/>
</dbReference>
<dbReference type="InterPro" id="IPR000780">
    <property type="entry name" value="CheR_MeTrfase"/>
</dbReference>
<feature type="domain" description="PAS" evidence="8">
    <location>
        <begin position="992"/>
        <end position="1037"/>
    </location>
</feature>
<dbReference type="CDD" id="cd16434">
    <property type="entry name" value="CheB-CheR_fusion"/>
    <property type="match status" value="1"/>
</dbReference>
<reference evidence="15 16" key="1">
    <citation type="submission" date="2019-02" db="EMBL/GenBank/DDBJ databases">
        <title>Complete Genome Sequence and Methylome Analysis of Sphaerotilus natans subsp. sulfidivorans D-507.</title>
        <authorList>
            <person name="Fomenkov A."/>
            <person name="Gridneva E."/>
            <person name="Smolyakov D."/>
            <person name="Dubinina G."/>
            <person name="Vincze T."/>
            <person name="Grabovich M."/>
            <person name="Roberts R.J."/>
        </authorList>
    </citation>
    <scope>NUCLEOTIDE SEQUENCE [LARGE SCALE GENOMIC DNA]</scope>
    <source>
        <strain evidence="15 16">D-507</strain>
    </source>
</reference>
<dbReference type="InterPro" id="IPR029063">
    <property type="entry name" value="SAM-dependent_MTases_sf"/>
</dbReference>
<dbReference type="Pfam" id="PF13426">
    <property type="entry name" value="PAS_9"/>
    <property type="match status" value="1"/>
</dbReference>
<dbReference type="Pfam" id="PF13596">
    <property type="entry name" value="PAS_10"/>
    <property type="match status" value="1"/>
</dbReference>
<dbReference type="GO" id="GO:0000156">
    <property type="term" value="F:phosphorelay response regulator activity"/>
    <property type="evidence" value="ECO:0007669"/>
    <property type="project" value="InterPro"/>
</dbReference>
<dbReference type="NCBIfam" id="TIGR00254">
    <property type="entry name" value="GGDEF"/>
    <property type="match status" value="1"/>
</dbReference>
<feature type="active site" evidence="6">
    <location>
        <position position="139"/>
    </location>
</feature>
<dbReference type="SUPFAM" id="SSF55785">
    <property type="entry name" value="PYP-like sensor domain (PAS domain)"/>
    <property type="match status" value="3"/>
</dbReference>
<sequence>MEMTTESPPVLAGLVGVGASAGGLESLRLLLAQLPVDSGLCFVLLQHMTPTHRSVLAEILRPHTRMTVQEVGDSDLPRPDTVLVTPNNAHIRLEGGRLRLAEPEPHSIPRPSINLFFESLAQQLGPRAAGIVLSGTGSDGAHGLRRIRDAGGLVLVESADSARYSGMPEAAERSVGRNRRMSLEGMGRAIALWAAAPMSSPIGEADILAAADRVDDELLVPVLPIPADADLNALFQRVRLHCGINLADYKEPTLRRRLARRMQAVGAETLPAYLERLAADAGEIEALARETLISVTSFWRNPLAFEHLVEQVGRVLARKPAGEPVRVWVAGCATGEEAYSVAMVWRDALGDRLDEHPLQIFATDLDLEAMQQARRGVYDGATMTALPDRLRALHFHALGQHVEIDKVLRESIVFSRHDLTRDPPFPRLDMISCRNVLIYLKPEAQTRVMRMFHFALRPGGLLMLGQNESTLHHEDLFRSFDNGVRLYERRAGLALTARLGSTAIDLTPPDVLESPTAAVRAPAAPVPQRPAMPSSAVELELALLRQGARLYLPPCVLLDERLRVLLVHGEVSPFLQLRAGAQTFDVLSMARPEIETELRLLCALLGDGSRDTHQAEITLVQQRRRQRWQMVLHAFAGAGGAGHSGSRLVLLAFLPMRARGTRRITPAESGAAEAAELADARARMKSLIEQLESFNEEMQALNEEAQATNEELQASNEELESANEELQATNQELSTVNAELNHQWRRHQQLAEELQSIQNSITMPMLVIDEKFCINRYNLAAEQLFRLSRGATGLPLSTMYRPSGIPDLVATVAQAQASASPLSLELPPGEDGREYVLHLSHNVLGGERRGVVLTVVDNTDLARAERQTRQVEQRLLSVLSHGQALMAIKDTSGRYQFANSRYADFFGRATGDLVGRTDAQVMPADIASLLRQADLDLLRDGATTELEQSFVVAGEKRWWWATRFGLYDAAGTLEAIGMQAVDLTPVRQADESLRIAAKVFEVSSEGLMILDADGRIGRVNGALCQLAGRSEAALLGQPADFLCGGHDDDNFLPGLLAQVHRQGRWQGEVTGRRADGSMATCWMSASPLSDETGGIAHVVVALTDISDLTRTREEMRHQATHDALTTLPNRSLLMDRTSHAIDNARRQRTEIALCFIDLDHFKTINDSLGHDAGDEVLKLAAQRISGCVRACDTLARLGGDEFVLLLENSSRHECLLTVERIQLLLAEPIPFRGTLLSTGASIGVALYPGDASDAATLLSHADAAMYRAKNAGRGRYEFYASEVGSSARQRLHIESGLRHALGRDELVLHYQPQVDLRTGAVHGVEALLRWSPAGTLIAPTVFLPIAEESSLIERIGDWVLDQACRQLAAWRAQGHVDLCMSVNLAARQMRDAGLPDRLQQLLIAHGVPGERLVLEITESALLRRDEALDRVLRRLEVLGVQLSLDDFGTGYSSLALLRHLPIRELKIDRSFVQGMADQRDDREIVEAVIGLGRALGLRLVAEGVETEALQQCLRERGQDLLVQGFLRGRPMPAEACERWLASAAMLECTP</sequence>
<dbReference type="RefSeq" id="WP_149504994.1">
    <property type="nucleotide sequence ID" value="NZ_CP035708.1"/>
</dbReference>
<evidence type="ECO:0000259" key="9">
    <source>
        <dbReference type="PROSITE" id="PS50113"/>
    </source>
</evidence>
<evidence type="ECO:0000259" key="12">
    <source>
        <dbReference type="PROSITE" id="PS50883"/>
    </source>
</evidence>
<dbReference type="InterPro" id="IPR001633">
    <property type="entry name" value="EAL_dom"/>
</dbReference>
<dbReference type="InterPro" id="IPR035919">
    <property type="entry name" value="EAL_sf"/>
</dbReference>
<dbReference type="CDD" id="cd01948">
    <property type="entry name" value="EAL"/>
    <property type="match status" value="1"/>
</dbReference>
<dbReference type="EMBL" id="CP035708">
    <property type="protein sequence ID" value="QEN02367.1"/>
    <property type="molecule type" value="Genomic_DNA"/>
</dbReference>
<dbReference type="GO" id="GO:0032259">
    <property type="term" value="P:methylation"/>
    <property type="evidence" value="ECO:0007669"/>
    <property type="project" value="UniProtKB-KW"/>
</dbReference>
<dbReference type="PROSITE" id="PS50123">
    <property type="entry name" value="CHER"/>
    <property type="match status" value="1"/>
</dbReference>
<protein>
    <recommendedName>
        <fullName evidence="2">protein-glutamate O-methyltransferase</fullName>
        <ecNumber evidence="2">2.1.1.80</ecNumber>
    </recommendedName>
</protein>